<dbReference type="InterPro" id="IPR057558">
    <property type="entry name" value="Swc3_dom"/>
</dbReference>
<accession>A0A3M7MCZ6</accession>
<protein>
    <submittedName>
        <fullName evidence="3">Alpha beta hydrolase family</fullName>
    </submittedName>
</protein>
<feature type="compositionally biased region" description="Pro residues" evidence="1">
    <location>
        <begin position="450"/>
        <end position="484"/>
    </location>
</feature>
<feature type="domain" description="SWR1-complex protein 3" evidence="2">
    <location>
        <begin position="69"/>
        <end position="178"/>
    </location>
</feature>
<organism evidence="3 4">
    <name type="scientific">Pyrenophora seminiperda CCB06</name>
    <dbReference type="NCBI Taxonomy" id="1302712"/>
    <lineage>
        <taxon>Eukaryota</taxon>
        <taxon>Fungi</taxon>
        <taxon>Dikarya</taxon>
        <taxon>Ascomycota</taxon>
        <taxon>Pezizomycotina</taxon>
        <taxon>Dothideomycetes</taxon>
        <taxon>Pleosporomycetidae</taxon>
        <taxon>Pleosporales</taxon>
        <taxon>Pleosporineae</taxon>
        <taxon>Pleosporaceae</taxon>
        <taxon>Pyrenophora</taxon>
    </lineage>
</organism>
<keyword evidence="3" id="KW-0378">Hydrolase</keyword>
<dbReference type="GO" id="GO:0000812">
    <property type="term" value="C:Swr1 complex"/>
    <property type="evidence" value="ECO:0007669"/>
    <property type="project" value="InterPro"/>
</dbReference>
<feature type="compositionally biased region" description="Basic and acidic residues" evidence="1">
    <location>
        <begin position="1"/>
        <end position="16"/>
    </location>
</feature>
<feature type="compositionally biased region" description="Polar residues" evidence="1">
    <location>
        <begin position="202"/>
        <end position="223"/>
    </location>
</feature>
<feature type="region of interest" description="Disordered" evidence="1">
    <location>
        <begin position="1"/>
        <end position="68"/>
    </location>
</feature>
<dbReference type="GO" id="GO:0140849">
    <property type="term" value="F:ATP-dependent H2AZ histone chaperone activity"/>
    <property type="evidence" value="ECO:0007669"/>
    <property type="project" value="InterPro"/>
</dbReference>
<evidence type="ECO:0000259" key="2">
    <source>
        <dbReference type="Pfam" id="PF24707"/>
    </source>
</evidence>
<evidence type="ECO:0000313" key="3">
    <source>
        <dbReference type="EMBL" id="RMZ72280.1"/>
    </source>
</evidence>
<sequence length="647" mass="71112">MSEPRRSTRARAREEAAPAVPETPNEKAELRGAKASLKRKRTSIAVRESAPPTPVGEGAPPPTPKQLLPLRIAEGAPLPTLAEPQPLDLPSSEWQTIQQSGVLDLSFERSKAVWLSGANFRTFHTHFNQPKKLADRTDEDKAKAQRQKELLKNFPHVGADRVVVKLVIEPHTLPIKLYGPREVGKTVQKKAPTASPYAPWPTHNQPNQHTKYQNGQPIQQKTQPRPPPPPPPPKPVQAAPPPPAPAPDPVIHMLAARAGTDPELKAVMKIVAQGEASKKQLEFFQSHINELTNILARQKEEKMSKPPQPPPTPKAPPPPPPPPLPKQISHPPPPRPVQPIQQIQPHTPKPYSPVPIQGQMQHTPPVLQPHTPYGSSYSRPPQYHPQHQAPTYTPPPRTTYRPLVFSFVHGNEDKFYFPSYSFMEWLPNGTGAKLSFLITKMKPKPEPEVDPPSTPAPKSEPAPTPLPASIPTATPTPTPTPTPNNAPNTTLGAPPPDAMTPTPIQPAPSAPPTPFVPPKPPQRIEDFDEMNEIDNIEFYQPVTVLLLIENDEGDEIASALPRSVRPPHVVEKYMNAVFDRCKRADETYLAFRLPRDIDEPVEKRTKSGEATPAVATPTVDFNMSGFGAGMAAVLEKKKAGRPRKSLV</sequence>
<evidence type="ECO:0000256" key="1">
    <source>
        <dbReference type="SAM" id="MobiDB-lite"/>
    </source>
</evidence>
<dbReference type="Proteomes" id="UP000265663">
    <property type="component" value="Unassembled WGS sequence"/>
</dbReference>
<dbReference type="GO" id="GO:0016787">
    <property type="term" value="F:hydrolase activity"/>
    <property type="evidence" value="ECO:0007669"/>
    <property type="project" value="UniProtKB-KW"/>
</dbReference>
<dbReference type="PANTHER" id="PTHR28108:SF1">
    <property type="entry name" value="SWR1-COMPLEX PROTEIN 3"/>
    <property type="match status" value="1"/>
</dbReference>
<feature type="compositionally biased region" description="Pro residues" evidence="1">
    <location>
        <begin position="224"/>
        <end position="248"/>
    </location>
</feature>
<feature type="region of interest" description="Disordered" evidence="1">
    <location>
        <begin position="442"/>
        <end position="525"/>
    </location>
</feature>
<evidence type="ECO:0000313" key="4">
    <source>
        <dbReference type="Proteomes" id="UP000265663"/>
    </source>
</evidence>
<feature type="compositionally biased region" description="Pro residues" evidence="1">
    <location>
        <begin position="51"/>
        <end position="64"/>
    </location>
</feature>
<dbReference type="Pfam" id="PF24707">
    <property type="entry name" value="Swc3"/>
    <property type="match status" value="1"/>
</dbReference>
<dbReference type="AlphaFoldDB" id="A0A3M7MCZ6"/>
<proteinExistence type="predicted"/>
<feature type="region of interest" description="Disordered" evidence="1">
    <location>
        <begin position="186"/>
        <end position="250"/>
    </location>
</feature>
<dbReference type="InterPro" id="IPR037651">
    <property type="entry name" value="Swc3"/>
</dbReference>
<dbReference type="PRINTS" id="PR01217">
    <property type="entry name" value="PRICHEXTENSN"/>
</dbReference>
<keyword evidence="4" id="KW-1185">Reference proteome</keyword>
<reference evidence="3 4" key="1">
    <citation type="journal article" date="2014" name="PLoS ONE">
        <title>De novo Genome Assembly of the Fungal Plant Pathogen Pyrenophora semeniperda.</title>
        <authorList>
            <person name="Soliai M.M."/>
            <person name="Meyer S.E."/>
            <person name="Udall J.A."/>
            <person name="Elzinga D.E."/>
            <person name="Hermansen R.A."/>
            <person name="Bodily P.M."/>
            <person name="Hart A.A."/>
            <person name="Coleman C.E."/>
        </authorList>
    </citation>
    <scope>NUCLEOTIDE SEQUENCE [LARGE SCALE GENOMIC DNA]</scope>
    <source>
        <strain evidence="3 4">CCB06</strain>
        <tissue evidence="3">Mycelium</tissue>
    </source>
</reference>
<feature type="compositionally biased region" description="Pro residues" evidence="1">
    <location>
        <begin position="306"/>
        <end position="337"/>
    </location>
</feature>
<dbReference type="OrthoDB" id="5338195at2759"/>
<feature type="compositionally biased region" description="Pro residues" evidence="1">
    <location>
        <begin position="493"/>
        <end position="521"/>
    </location>
</feature>
<gene>
    <name evidence="3" type="ORF">GMOD_00007296</name>
</gene>
<dbReference type="EMBL" id="KE747829">
    <property type="protein sequence ID" value="RMZ72280.1"/>
    <property type="molecule type" value="Genomic_DNA"/>
</dbReference>
<feature type="region of interest" description="Disordered" evidence="1">
    <location>
        <begin position="299"/>
        <end position="395"/>
    </location>
</feature>
<name>A0A3M7MCZ6_9PLEO</name>
<dbReference type="PANTHER" id="PTHR28108">
    <property type="entry name" value="SWR1-COMPLEX PROTEIN 3"/>
    <property type="match status" value="1"/>
</dbReference>